<comment type="subcellular location">
    <subcellularLocation>
        <location evidence="1">Cell membrane</location>
        <topology evidence="1">Multi-pass membrane protein</topology>
    </subcellularLocation>
</comment>
<name>A0A542YHU2_9MICO</name>
<feature type="transmembrane region" description="Helical" evidence="5">
    <location>
        <begin position="289"/>
        <end position="309"/>
    </location>
</feature>
<evidence type="ECO:0000259" key="6">
    <source>
        <dbReference type="PROSITE" id="PS50850"/>
    </source>
</evidence>
<keyword evidence="4 5" id="KW-0472">Membrane</keyword>
<dbReference type="GO" id="GO:0005886">
    <property type="term" value="C:plasma membrane"/>
    <property type="evidence" value="ECO:0007669"/>
    <property type="project" value="UniProtKB-SubCell"/>
</dbReference>
<dbReference type="EMBL" id="VFOM01000001">
    <property type="protein sequence ID" value="TQL47591.1"/>
    <property type="molecule type" value="Genomic_DNA"/>
</dbReference>
<gene>
    <name evidence="7" type="ORF">FB562_0656</name>
</gene>
<feature type="domain" description="Major facilitator superfamily (MFS) profile" evidence="6">
    <location>
        <begin position="11"/>
        <end position="402"/>
    </location>
</feature>
<reference evidence="7 8" key="1">
    <citation type="submission" date="2019-06" db="EMBL/GenBank/DDBJ databases">
        <title>Sequencing the genomes of 1000 actinobacteria strains.</title>
        <authorList>
            <person name="Klenk H.-P."/>
        </authorList>
    </citation>
    <scope>NUCLEOTIDE SEQUENCE [LARGE SCALE GENOMIC DNA]</scope>
    <source>
        <strain evidence="7 8">DSM 26477</strain>
    </source>
</reference>
<feature type="transmembrane region" description="Helical" evidence="5">
    <location>
        <begin position="12"/>
        <end position="39"/>
    </location>
</feature>
<dbReference type="InterPro" id="IPR020846">
    <property type="entry name" value="MFS_dom"/>
</dbReference>
<keyword evidence="2 5" id="KW-0812">Transmembrane</keyword>
<feature type="transmembrane region" description="Helical" evidence="5">
    <location>
        <begin position="315"/>
        <end position="338"/>
    </location>
</feature>
<proteinExistence type="predicted"/>
<evidence type="ECO:0000256" key="4">
    <source>
        <dbReference type="ARBA" id="ARBA00023136"/>
    </source>
</evidence>
<dbReference type="InterPro" id="IPR036259">
    <property type="entry name" value="MFS_trans_sf"/>
</dbReference>
<dbReference type="SUPFAM" id="SSF103473">
    <property type="entry name" value="MFS general substrate transporter"/>
    <property type="match status" value="1"/>
</dbReference>
<dbReference type="OrthoDB" id="9776171at2"/>
<dbReference type="PANTHER" id="PTHR23534">
    <property type="entry name" value="MFS PERMEASE"/>
    <property type="match status" value="1"/>
</dbReference>
<dbReference type="GO" id="GO:0022857">
    <property type="term" value="F:transmembrane transporter activity"/>
    <property type="evidence" value="ECO:0007669"/>
    <property type="project" value="InterPro"/>
</dbReference>
<feature type="transmembrane region" description="Helical" evidence="5">
    <location>
        <begin position="77"/>
        <end position="98"/>
    </location>
</feature>
<protein>
    <submittedName>
        <fullName evidence="7">Putative MFS family arabinose efflux permease</fullName>
    </submittedName>
</protein>
<evidence type="ECO:0000256" key="2">
    <source>
        <dbReference type="ARBA" id="ARBA00022692"/>
    </source>
</evidence>
<dbReference type="Proteomes" id="UP000317998">
    <property type="component" value="Unassembled WGS sequence"/>
</dbReference>
<accession>A0A542YHU2</accession>
<dbReference type="AlphaFoldDB" id="A0A542YHU2"/>
<keyword evidence="8" id="KW-1185">Reference proteome</keyword>
<evidence type="ECO:0000256" key="3">
    <source>
        <dbReference type="ARBA" id="ARBA00022989"/>
    </source>
</evidence>
<dbReference type="Pfam" id="PF07690">
    <property type="entry name" value="MFS_1"/>
    <property type="match status" value="1"/>
</dbReference>
<feature type="transmembrane region" description="Helical" evidence="5">
    <location>
        <begin position="175"/>
        <end position="193"/>
    </location>
</feature>
<evidence type="ECO:0000256" key="1">
    <source>
        <dbReference type="ARBA" id="ARBA00004651"/>
    </source>
</evidence>
<evidence type="ECO:0000256" key="5">
    <source>
        <dbReference type="SAM" id="Phobius"/>
    </source>
</evidence>
<evidence type="ECO:0000313" key="7">
    <source>
        <dbReference type="EMBL" id="TQL47591.1"/>
    </source>
</evidence>
<dbReference type="PROSITE" id="PS50850">
    <property type="entry name" value="MFS"/>
    <property type="match status" value="1"/>
</dbReference>
<keyword evidence="3 5" id="KW-1133">Transmembrane helix</keyword>
<dbReference type="RefSeq" id="WP_141879820.1">
    <property type="nucleotide sequence ID" value="NZ_VFOM01000001.1"/>
</dbReference>
<dbReference type="PANTHER" id="PTHR23534:SF1">
    <property type="entry name" value="MAJOR FACILITATOR SUPERFAMILY PROTEIN"/>
    <property type="match status" value="1"/>
</dbReference>
<dbReference type="InterPro" id="IPR011701">
    <property type="entry name" value="MFS"/>
</dbReference>
<feature type="transmembrane region" description="Helical" evidence="5">
    <location>
        <begin position="375"/>
        <end position="398"/>
    </location>
</feature>
<sequence length="409" mass="41116">MTDLQKLQRSTVWVLASAQVVGGLGIGATVSVGALLAASVSGSDAWSGMAATMSTLGAAVLALPLARFAASRGRRAALGTGSALAAASAVLLVVAASAGSFPLLLLAFALAGAGSATNLQARFAATDLALPAHRGRDLSLVVWSTTIGSVLGPNLIEPGEAIGRVLGLPELTGPFVFTLVAQLLTVTIYAVGLRPDPLLTARAALGAVTAERPRLGFSTLRVNGRARFSVGAVALSHATMVAVMSMTPVHLYGHGATLAIVGFTISLHIAGMYALSPVFGWLADRLGRLPVLLGGQALLLVSLVLTWVGSESHELVVLSLVLLGLGWSASTISASTMLVDSVPVGDRPGVQGVSDLCMNLAGAAGGALAGPVLTAFGYSGLGVACMALVAGVVVWALLRASARVTLPQP</sequence>
<organism evidence="7 8">
    <name type="scientific">Homoserinimonas aerilata</name>
    <dbReference type="NCBI Taxonomy" id="1162970"/>
    <lineage>
        <taxon>Bacteria</taxon>
        <taxon>Bacillati</taxon>
        <taxon>Actinomycetota</taxon>
        <taxon>Actinomycetes</taxon>
        <taxon>Micrococcales</taxon>
        <taxon>Microbacteriaceae</taxon>
        <taxon>Homoserinimonas</taxon>
    </lineage>
</organism>
<evidence type="ECO:0000313" key="8">
    <source>
        <dbReference type="Proteomes" id="UP000317998"/>
    </source>
</evidence>
<dbReference type="Gene3D" id="1.20.1250.20">
    <property type="entry name" value="MFS general substrate transporter like domains"/>
    <property type="match status" value="1"/>
</dbReference>
<feature type="transmembrane region" description="Helical" evidence="5">
    <location>
        <begin position="258"/>
        <end position="282"/>
    </location>
</feature>
<feature type="transmembrane region" description="Helical" evidence="5">
    <location>
        <begin position="45"/>
        <end position="65"/>
    </location>
</feature>
<comment type="caution">
    <text evidence="7">The sequence shown here is derived from an EMBL/GenBank/DDBJ whole genome shotgun (WGS) entry which is preliminary data.</text>
</comment>